<reference evidence="1 2" key="1">
    <citation type="submission" date="2011-08" db="EMBL/GenBank/DDBJ databases">
        <title>The Genome Sequence of Plasmodium vivax India VII.</title>
        <authorList>
            <consortium name="The Broad Institute Genome Sequencing Platform"/>
            <consortium name="The Broad Institute Genome Sequencing Center for Infectious Disease"/>
            <person name="Neafsey D."/>
            <person name="Carlton J."/>
            <person name="Barnwell J."/>
            <person name="Collins W."/>
            <person name="Escalante A."/>
            <person name="Mullikin J."/>
            <person name="Saul A."/>
            <person name="Guigo R."/>
            <person name="Camara F."/>
            <person name="Young S.K."/>
            <person name="Zeng Q."/>
            <person name="Gargeya S."/>
            <person name="Fitzgerald M."/>
            <person name="Haas B."/>
            <person name="Abouelleil A."/>
            <person name="Alvarado L."/>
            <person name="Arachchi H.M."/>
            <person name="Berlin A."/>
            <person name="Brown A."/>
            <person name="Chapman S.B."/>
            <person name="Chen Z."/>
            <person name="Dunbar C."/>
            <person name="Freedman E."/>
            <person name="Gearin G."/>
            <person name="Gellesch M."/>
            <person name="Goldberg J."/>
            <person name="Griggs A."/>
            <person name="Gujja S."/>
            <person name="Heiman D."/>
            <person name="Howarth C."/>
            <person name="Larson L."/>
            <person name="Lui A."/>
            <person name="MacDonald P.J.P."/>
            <person name="Montmayeur A."/>
            <person name="Murphy C."/>
            <person name="Neiman D."/>
            <person name="Pearson M."/>
            <person name="Priest M."/>
            <person name="Roberts A."/>
            <person name="Saif S."/>
            <person name="Shea T."/>
            <person name="Shenoy N."/>
            <person name="Sisk P."/>
            <person name="Stolte C."/>
            <person name="Sykes S."/>
            <person name="Wortman J."/>
            <person name="Nusbaum C."/>
            <person name="Birren B."/>
        </authorList>
    </citation>
    <scope>NUCLEOTIDE SEQUENCE [LARGE SCALE GENOMIC DNA]</scope>
    <source>
        <strain evidence="1 2">India VII</strain>
    </source>
</reference>
<name>A0A0J9SHJ5_PLAVI</name>
<gene>
    <name evidence="1" type="ORF">PVIIG_06211</name>
</gene>
<dbReference type="Proteomes" id="UP000053562">
    <property type="component" value="Unassembled WGS sequence"/>
</dbReference>
<dbReference type="EMBL" id="KQ234181">
    <property type="protein sequence ID" value="KMZ82479.1"/>
    <property type="molecule type" value="Genomic_DNA"/>
</dbReference>
<accession>A0A0J9SHJ5</accession>
<dbReference type="AlphaFoldDB" id="A0A0J9SHJ5"/>
<evidence type="ECO:0000313" key="1">
    <source>
        <dbReference type="EMBL" id="KMZ82479.1"/>
    </source>
</evidence>
<sequence>MKKKHENLKKLILFQYNLLFENDENKKNCTMMKILHGFLQYFNANKSNSEIITFAKEFFKYYYDKNKEDYKKIFAEYSTGTNTKEYCIIIAVRK</sequence>
<evidence type="ECO:0000313" key="2">
    <source>
        <dbReference type="Proteomes" id="UP000053562"/>
    </source>
</evidence>
<organism evidence="1 2">
    <name type="scientific">Plasmodium vivax India VII</name>
    <dbReference type="NCBI Taxonomy" id="1077284"/>
    <lineage>
        <taxon>Eukaryota</taxon>
        <taxon>Sar</taxon>
        <taxon>Alveolata</taxon>
        <taxon>Apicomplexa</taxon>
        <taxon>Aconoidasida</taxon>
        <taxon>Haemosporida</taxon>
        <taxon>Plasmodiidae</taxon>
        <taxon>Plasmodium</taxon>
        <taxon>Plasmodium (Plasmodium)</taxon>
    </lineage>
</organism>
<proteinExistence type="predicted"/>
<protein>
    <submittedName>
        <fullName evidence="1">Uncharacterized protein</fullName>
    </submittedName>
</protein>